<proteinExistence type="predicted"/>
<protein>
    <submittedName>
        <fullName evidence="1">Uncharacterized protein</fullName>
    </submittedName>
</protein>
<accession>A0AAN9R426</accession>
<keyword evidence="2" id="KW-1185">Reference proteome</keyword>
<gene>
    <name evidence="1" type="ORF">VNO77_03604</name>
</gene>
<evidence type="ECO:0000313" key="1">
    <source>
        <dbReference type="EMBL" id="KAK7361535.1"/>
    </source>
</evidence>
<reference evidence="1 2" key="1">
    <citation type="submission" date="2024-01" db="EMBL/GenBank/DDBJ databases">
        <title>The genomes of 5 underutilized Papilionoideae crops provide insights into root nodulation and disease resistanc.</title>
        <authorList>
            <person name="Jiang F."/>
        </authorList>
    </citation>
    <scope>NUCLEOTIDE SEQUENCE [LARGE SCALE GENOMIC DNA]</scope>
    <source>
        <strain evidence="1">LVBAO_FW01</strain>
        <tissue evidence="1">Leaves</tissue>
    </source>
</reference>
<sequence length="143" mass="15830">MRGSCKNSPSCAPLKLAVDSQGKSVWYSYNLASIDHENVETEYALPSSSTALHEYCAIGPMEMHVMIWGAKLCPINYQRLSLHKQRLAPFAKHILTEGLVIVPEHPLGARYSRGKHVLRLSNTSVFKKLALTPDSGVPLNTQD</sequence>
<evidence type="ECO:0000313" key="2">
    <source>
        <dbReference type="Proteomes" id="UP001367508"/>
    </source>
</evidence>
<comment type="caution">
    <text evidence="1">The sequence shown here is derived from an EMBL/GenBank/DDBJ whole genome shotgun (WGS) entry which is preliminary data.</text>
</comment>
<dbReference type="AlphaFoldDB" id="A0AAN9R426"/>
<name>A0AAN9R426_CANGL</name>
<dbReference type="EMBL" id="JAYMYQ010000001">
    <property type="protein sequence ID" value="KAK7361535.1"/>
    <property type="molecule type" value="Genomic_DNA"/>
</dbReference>
<dbReference type="Proteomes" id="UP001367508">
    <property type="component" value="Unassembled WGS sequence"/>
</dbReference>
<organism evidence="1 2">
    <name type="scientific">Canavalia gladiata</name>
    <name type="common">Sword bean</name>
    <name type="synonym">Dolichos gladiatus</name>
    <dbReference type="NCBI Taxonomy" id="3824"/>
    <lineage>
        <taxon>Eukaryota</taxon>
        <taxon>Viridiplantae</taxon>
        <taxon>Streptophyta</taxon>
        <taxon>Embryophyta</taxon>
        <taxon>Tracheophyta</taxon>
        <taxon>Spermatophyta</taxon>
        <taxon>Magnoliopsida</taxon>
        <taxon>eudicotyledons</taxon>
        <taxon>Gunneridae</taxon>
        <taxon>Pentapetalae</taxon>
        <taxon>rosids</taxon>
        <taxon>fabids</taxon>
        <taxon>Fabales</taxon>
        <taxon>Fabaceae</taxon>
        <taxon>Papilionoideae</taxon>
        <taxon>50 kb inversion clade</taxon>
        <taxon>NPAAA clade</taxon>
        <taxon>indigoferoid/millettioid clade</taxon>
        <taxon>Phaseoleae</taxon>
        <taxon>Canavalia</taxon>
    </lineage>
</organism>